<feature type="compositionally biased region" description="Polar residues" evidence="1">
    <location>
        <begin position="38"/>
        <end position="48"/>
    </location>
</feature>
<sequence>MRGDELPHPAPSPKGAKPTSEDPWRSTSATREGGRDANTWSCVRSTASAARGDDTTSTGIAPRRSSMRSWLCFLARHRRET</sequence>
<accession>A0AAQ3PLJ4</accession>
<dbReference type="AlphaFoldDB" id="A0AAQ3PLJ4"/>
<proteinExistence type="predicted"/>
<keyword evidence="3" id="KW-1185">Reference proteome</keyword>
<dbReference type="Proteomes" id="UP001341281">
    <property type="component" value="Chromosome 01"/>
</dbReference>
<evidence type="ECO:0000256" key="1">
    <source>
        <dbReference type="SAM" id="MobiDB-lite"/>
    </source>
</evidence>
<protein>
    <submittedName>
        <fullName evidence="2">Uncharacterized protein</fullName>
    </submittedName>
</protein>
<reference evidence="2 3" key="1">
    <citation type="submission" date="2024-02" db="EMBL/GenBank/DDBJ databases">
        <title>High-quality chromosome-scale genome assembly of Pensacola bahiagrass (Paspalum notatum Flugge var. saurae).</title>
        <authorList>
            <person name="Vega J.M."/>
            <person name="Podio M."/>
            <person name="Orjuela J."/>
            <person name="Siena L.A."/>
            <person name="Pessino S.C."/>
            <person name="Combes M.C."/>
            <person name="Mariac C."/>
            <person name="Albertini E."/>
            <person name="Pupilli F."/>
            <person name="Ortiz J.P.A."/>
            <person name="Leblanc O."/>
        </authorList>
    </citation>
    <scope>NUCLEOTIDE SEQUENCE [LARGE SCALE GENOMIC DNA]</scope>
    <source>
        <strain evidence="2">R1</strain>
        <tissue evidence="2">Leaf</tissue>
    </source>
</reference>
<name>A0AAQ3PLJ4_PASNO</name>
<evidence type="ECO:0000313" key="3">
    <source>
        <dbReference type="Proteomes" id="UP001341281"/>
    </source>
</evidence>
<organism evidence="2 3">
    <name type="scientific">Paspalum notatum var. saurae</name>
    <dbReference type="NCBI Taxonomy" id="547442"/>
    <lineage>
        <taxon>Eukaryota</taxon>
        <taxon>Viridiplantae</taxon>
        <taxon>Streptophyta</taxon>
        <taxon>Embryophyta</taxon>
        <taxon>Tracheophyta</taxon>
        <taxon>Spermatophyta</taxon>
        <taxon>Magnoliopsida</taxon>
        <taxon>Liliopsida</taxon>
        <taxon>Poales</taxon>
        <taxon>Poaceae</taxon>
        <taxon>PACMAD clade</taxon>
        <taxon>Panicoideae</taxon>
        <taxon>Andropogonodae</taxon>
        <taxon>Paspaleae</taxon>
        <taxon>Paspalinae</taxon>
        <taxon>Paspalum</taxon>
    </lineage>
</organism>
<evidence type="ECO:0000313" key="2">
    <source>
        <dbReference type="EMBL" id="WVZ49873.1"/>
    </source>
</evidence>
<dbReference type="EMBL" id="CP144745">
    <property type="protein sequence ID" value="WVZ49873.1"/>
    <property type="molecule type" value="Genomic_DNA"/>
</dbReference>
<gene>
    <name evidence="2" type="ORF">U9M48_001196</name>
</gene>
<feature type="region of interest" description="Disordered" evidence="1">
    <location>
        <begin position="1"/>
        <end position="62"/>
    </location>
</feature>